<dbReference type="AlphaFoldDB" id="A0A0A3IK11"/>
<dbReference type="InterPro" id="IPR050695">
    <property type="entry name" value="N-acetylmuramoyl_amidase_3"/>
</dbReference>
<dbReference type="GO" id="GO:0071555">
    <property type="term" value="P:cell wall organization"/>
    <property type="evidence" value="ECO:0007669"/>
    <property type="project" value="UniProtKB-KW"/>
</dbReference>
<evidence type="ECO:0000256" key="2">
    <source>
        <dbReference type="ARBA" id="ARBA00022801"/>
    </source>
</evidence>
<gene>
    <name evidence="8" type="ORF">CD32_13760</name>
</gene>
<reference evidence="8 9" key="1">
    <citation type="submission" date="2014-02" db="EMBL/GenBank/DDBJ databases">
        <title>Draft genome sequence of Lysinibacillus odysseyi NBRC 100172.</title>
        <authorList>
            <person name="Zhang F."/>
            <person name="Wang G."/>
            <person name="Zhang L."/>
        </authorList>
    </citation>
    <scope>NUCLEOTIDE SEQUENCE [LARGE SCALE GENOMIC DNA]</scope>
    <source>
        <strain evidence="8 9">NBRC 100172</strain>
    </source>
</reference>
<feature type="compositionally biased region" description="Low complexity" evidence="4">
    <location>
        <begin position="296"/>
        <end position="310"/>
    </location>
</feature>
<evidence type="ECO:0000256" key="4">
    <source>
        <dbReference type="SAM" id="MobiDB-lite"/>
    </source>
</evidence>
<dbReference type="InterPro" id="IPR003646">
    <property type="entry name" value="SH3-like_bac-type"/>
</dbReference>
<dbReference type="PANTHER" id="PTHR30404:SF0">
    <property type="entry name" value="N-ACETYLMURAMOYL-L-ALANINE AMIDASE AMIC"/>
    <property type="match status" value="1"/>
</dbReference>
<accession>A0A0A3IK11</accession>
<proteinExistence type="predicted"/>
<evidence type="ECO:0000313" key="8">
    <source>
        <dbReference type="EMBL" id="KGR83765.1"/>
    </source>
</evidence>
<dbReference type="PROSITE" id="PS51781">
    <property type="entry name" value="SH3B"/>
    <property type="match status" value="1"/>
</dbReference>
<dbReference type="GO" id="GO:0009253">
    <property type="term" value="P:peptidoglycan catabolic process"/>
    <property type="evidence" value="ECO:0007669"/>
    <property type="project" value="InterPro"/>
</dbReference>
<dbReference type="Gene3D" id="3.40.630.40">
    <property type="entry name" value="Zn-dependent exopeptidases"/>
    <property type="match status" value="1"/>
</dbReference>
<dbReference type="PANTHER" id="PTHR30404">
    <property type="entry name" value="N-ACETYLMURAMOYL-L-ALANINE AMIDASE"/>
    <property type="match status" value="1"/>
</dbReference>
<dbReference type="SMART" id="SM00287">
    <property type="entry name" value="SH3b"/>
    <property type="match status" value="2"/>
</dbReference>
<feature type="domain" description="SLH" evidence="6">
    <location>
        <begin position="152"/>
        <end position="214"/>
    </location>
</feature>
<keyword evidence="9" id="KW-1185">Reference proteome</keyword>
<dbReference type="Proteomes" id="UP000030437">
    <property type="component" value="Unassembled WGS sequence"/>
</dbReference>
<feature type="chain" id="PRO_5002001773" description="N-acetylmuramoyl-L-alanine amidase" evidence="5">
    <location>
        <begin position="26"/>
        <end position="569"/>
    </location>
</feature>
<dbReference type="Gene3D" id="2.30.30.40">
    <property type="entry name" value="SH3 Domains"/>
    <property type="match status" value="2"/>
</dbReference>
<keyword evidence="2" id="KW-0378">Hydrolase</keyword>
<protein>
    <recommendedName>
        <fullName evidence="10">N-acetylmuramoyl-L-alanine amidase</fullName>
    </recommendedName>
</protein>
<dbReference type="eggNOG" id="COG0860">
    <property type="taxonomic scope" value="Bacteria"/>
</dbReference>
<dbReference type="InterPro" id="IPR002508">
    <property type="entry name" value="MurNAc-LAA_cat"/>
</dbReference>
<evidence type="ECO:0000256" key="1">
    <source>
        <dbReference type="ARBA" id="ARBA00022729"/>
    </source>
</evidence>
<dbReference type="GO" id="GO:0030288">
    <property type="term" value="C:outer membrane-bounded periplasmic space"/>
    <property type="evidence" value="ECO:0007669"/>
    <property type="project" value="TreeGrafter"/>
</dbReference>
<dbReference type="Pfam" id="PF00395">
    <property type="entry name" value="SLH"/>
    <property type="match status" value="3"/>
</dbReference>
<evidence type="ECO:0008006" key="10">
    <source>
        <dbReference type="Google" id="ProtNLM"/>
    </source>
</evidence>
<feature type="domain" description="SLH" evidence="6">
    <location>
        <begin position="25"/>
        <end position="91"/>
    </location>
</feature>
<keyword evidence="1 5" id="KW-0732">Signal</keyword>
<feature type="signal peptide" evidence="5">
    <location>
        <begin position="1"/>
        <end position="25"/>
    </location>
</feature>
<dbReference type="STRING" id="1220589.CD32_13760"/>
<sequence>MSFKKFALTFAVVIMSMFSIQSVYASPNFADIPTSHEAYKEVSYLVNKGVIKGYNVNGKQMFKPGDSVKRWQVAKMVLIAAGIDAPKTSKSSFKDVKAGSEESMYVEKAVQLGIIAPTSNTTFSPYIAVTRDEMAKALAVAFKLDVAKYDSLEIPFSDIKPSNAYYKYISAIYYEGITKGTSGNYLPKSNVTRGQFALFVARSASSTYRLPLPVQGVGVPNKSDAIMQVKANTNDLNIRSTAVFTGNNVVGKVDKGYIFNVYYEGSDYYKVDYNGKYAYIYKIYADKVINVDNPSTEAPPTEVDPPVVEKPTPPTTSAKVIGVATVNGLNIRSQASASSTAIGSISRGTKVDVLSISGSWVKVSYNGKTGYISKTYLRLINTSGSPVAGRIIIIDPGHGGKDPGAVSSNAVEKAIVFNTASKVQKKLEAAGAIVKMTRTGDTYPSLEDRVAYAKKNNGEIFISIHANSASAAASGTETYYSKSANDNEKEDYALAKFINDEIVKNVKMVDRGTKREDFYVIRNLYIPAVLVELGFVTNSADRAKLTDDASIELFAQSIYNGIIKYYSQS</sequence>
<dbReference type="PROSITE" id="PS51272">
    <property type="entry name" value="SLH"/>
    <property type="match status" value="3"/>
</dbReference>
<dbReference type="SUPFAM" id="SSF53187">
    <property type="entry name" value="Zn-dependent exopeptidases"/>
    <property type="match status" value="1"/>
</dbReference>
<dbReference type="GO" id="GO:0008745">
    <property type="term" value="F:N-acetylmuramoyl-L-alanine amidase activity"/>
    <property type="evidence" value="ECO:0007669"/>
    <property type="project" value="InterPro"/>
</dbReference>
<dbReference type="eggNOG" id="COG3103">
    <property type="taxonomic scope" value="Bacteria"/>
</dbReference>
<feature type="domain" description="SH3b" evidence="7">
    <location>
        <begin position="315"/>
        <end position="381"/>
    </location>
</feature>
<evidence type="ECO:0000313" key="9">
    <source>
        <dbReference type="Proteomes" id="UP000030437"/>
    </source>
</evidence>
<keyword evidence="3" id="KW-0961">Cell wall biogenesis/degradation</keyword>
<dbReference type="EMBL" id="JPVP01000057">
    <property type="protein sequence ID" value="KGR83765.1"/>
    <property type="molecule type" value="Genomic_DNA"/>
</dbReference>
<evidence type="ECO:0000256" key="5">
    <source>
        <dbReference type="SAM" id="SignalP"/>
    </source>
</evidence>
<comment type="caution">
    <text evidence="8">The sequence shown here is derived from an EMBL/GenBank/DDBJ whole genome shotgun (WGS) entry which is preliminary data.</text>
</comment>
<feature type="domain" description="SLH" evidence="6">
    <location>
        <begin position="92"/>
        <end position="151"/>
    </location>
</feature>
<dbReference type="CDD" id="cd02696">
    <property type="entry name" value="MurNAc-LAA"/>
    <property type="match status" value="1"/>
</dbReference>
<feature type="region of interest" description="Disordered" evidence="4">
    <location>
        <begin position="295"/>
        <end position="314"/>
    </location>
</feature>
<dbReference type="RefSeq" id="WP_036155585.1">
    <property type="nucleotide sequence ID" value="NZ_AVCX01000004.1"/>
</dbReference>
<dbReference type="SMART" id="SM00646">
    <property type="entry name" value="Ami_3"/>
    <property type="match status" value="1"/>
</dbReference>
<evidence type="ECO:0000256" key="3">
    <source>
        <dbReference type="ARBA" id="ARBA00023316"/>
    </source>
</evidence>
<dbReference type="Pfam" id="PF08239">
    <property type="entry name" value="SH3_3"/>
    <property type="match status" value="1"/>
</dbReference>
<evidence type="ECO:0000259" key="6">
    <source>
        <dbReference type="PROSITE" id="PS51272"/>
    </source>
</evidence>
<name>A0A0A3IK11_9BACI</name>
<dbReference type="InterPro" id="IPR001119">
    <property type="entry name" value="SLH_dom"/>
</dbReference>
<organism evidence="8 9">
    <name type="scientific">Lysinibacillus odysseyi 34hs-1 = NBRC 100172</name>
    <dbReference type="NCBI Taxonomy" id="1220589"/>
    <lineage>
        <taxon>Bacteria</taxon>
        <taxon>Bacillati</taxon>
        <taxon>Bacillota</taxon>
        <taxon>Bacilli</taxon>
        <taxon>Bacillales</taxon>
        <taxon>Bacillaceae</taxon>
        <taxon>Lysinibacillus</taxon>
    </lineage>
</organism>
<dbReference type="Pfam" id="PF01520">
    <property type="entry name" value="Amidase_3"/>
    <property type="match status" value="1"/>
</dbReference>
<evidence type="ECO:0000259" key="7">
    <source>
        <dbReference type="PROSITE" id="PS51781"/>
    </source>
</evidence>